<evidence type="ECO:0000313" key="2">
    <source>
        <dbReference type="Proteomes" id="UP000293520"/>
    </source>
</evidence>
<protein>
    <submittedName>
        <fullName evidence="1">Histidine phosphatase family protein</fullName>
    </submittedName>
</protein>
<name>A0A4Q9GAP4_9RHOB</name>
<dbReference type="SMART" id="SM00855">
    <property type="entry name" value="PGAM"/>
    <property type="match status" value="1"/>
</dbReference>
<accession>A0A4Q9GAP4</accession>
<dbReference type="Proteomes" id="UP000293520">
    <property type="component" value="Unassembled WGS sequence"/>
</dbReference>
<keyword evidence="2" id="KW-1185">Reference proteome</keyword>
<evidence type="ECO:0000313" key="1">
    <source>
        <dbReference type="EMBL" id="TBN43885.1"/>
    </source>
</evidence>
<gene>
    <name evidence="1" type="ORF">EYE42_01790</name>
</gene>
<comment type="caution">
    <text evidence="1">The sequence shown here is derived from an EMBL/GenBank/DDBJ whole genome shotgun (WGS) entry which is preliminary data.</text>
</comment>
<organism evidence="1 2">
    <name type="scientific">Paracoccus subflavus</name>
    <dbReference type="NCBI Taxonomy" id="2528244"/>
    <lineage>
        <taxon>Bacteria</taxon>
        <taxon>Pseudomonadati</taxon>
        <taxon>Pseudomonadota</taxon>
        <taxon>Alphaproteobacteria</taxon>
        <taxon>Rhodobacterales</taxon>
        <taxon>Paracoccaceae</taxon>
        <taxon>Paracoccus</taxon>
    </lineage>
</organism>
<dbReference type="InterPro" id="IPR013078">
    <property type="entry name" value="His_Pase_superF_clade-1"/>
</dbReference>
<reference evidence="1 2" key="1">
    <citation type="submission" date="2019-02" db="EMBL/GenBank/DDBJ databases">
        <title>Paracoccus subflavus sp. nov., isolated from marine sediment of the Pacific Ocean.</title>
        <authorList>
            <person name="Zhang G."/>
        </authorList>
    </citation>
    <scope>NUCLEOTIDE SEQUENCE [LARGE SCALE GENOMIC DNA]</scope>
    <source>
        <strain evidence="1 2">GY0581</strain>
    </source>
</reference>
<dbReference type="Pfam" id="PF00300">
    <property type="entry name" value="His_Phos_1"/>
    <property type="match status" value="1"/>
</dbReference>
<dbReference type="AlphaFoldDB" id="A0A4Q9GAP4"/>
<proteinExistence type="predicted"/>
<dbReference type="Gene3D" id="3.40.50.1240">
    <property type="entry name" value="Phosphoglycerate mutase-like"/>
    <property type="match status" value="1"/>
</dbReference>
<dbReference type="InterPro" id="IPR029033">
    <property type="entry name" value="His_PPase_superfam"/>
</dbReference>
<dbReference type="OrthoDB" id="8347407at2"/>
<sequence>MLRRGLWKGTMVRILILRHAPAMPGGILAGRRDVDADCTAKDGLARIRIRIGTVPQIVSSPARRCLQTVQALGLRPDRECPELWEQDFGAWEGLPHAALPDLGPLSTAELALYRPPGGESFEDMASRVRPLLHELDRDTLVAGHAGTVRAALSLLVGHAALSFQIAPLSLTVLHRLSGVWSVESVNVTA</sequence>
<dbReference type="SUPFAM" id="SSF53254">
    <property type="entry name" value="Phosphoglycerate mutase-like"/>
    <property type="match status" value="1"/>
</dbReference>
<dbReference type="EMBL" id="SISK01000001">
    <property type="protein sequence ID" value="TBN43885.1"/>
    <property type="molecule type" value="Genomic_DNA"/>
</dbReference>